<evidence type="ECO:0000256" key="1">
    <source>
        <dbReference type="ARBA" id="ARBA00002397"/>
    </source>
</evidence>
<dbReference type="InterPro" id="IPR007809">
    <property type="entry name" value="FlgN-like"/>
</dbReference>
<dbReference type="AlphaFoldDB" id="A0A2S0VUX1"/>
<dbReference type="KEGG" id="cate:C2869_16715"/>
<dbReference type="EMBL" id="CP026604">
    <property type="protein sequence ID" value="AWB67962.1"/>
    <property type="molecule type" value="Genomic_DNA"/>
</dbReference>
<gene>
    <name evidence="4" type="ORF">C2869_16715</name>
</gene>
<evidence type="ECO:0000313" key="4">
    <source>
        <dbReference type="EMBL" id="AWB67962.1"/>
    </source>
</evidence>
<protein>
    <submittedName>
        <fullName evidence="4">Flagellar protein FlgN</fullName>
    </submittedName>
</protein>
<keyword evidence="4" id="KW-0966">Cell projection</keyword>
<dbReference type="OrthoDB" id="5900563at2"/>
<evidence type="ECO:0000313" key="5">
    <source>
        <dbReference type="Proteomes" id="UP000244441"/>
    </source>
</evidence>
<organism evidence="4 5">
    <name type="scientific">Saccharobesus litoralis</name>
    <dbReference type="NCBI Taxonomy" id="2172099"/>
    <lineage>
        <taxon>Bacteria</taxon>
        <taxon>Pseudomonadati</taxon>
        <taxon>Pseudomonadota</taxon>
        <taxon>Gammaproteobacteria</taxon>
        <taxon>Alteromonadales</taxon>
        <taxon>Alteromonadaceae</taxon>
        <taxon>Saccharobesus</taxon>
    </lineage>
</organism>
<dbReference type="Proteomes" id="UP000244441">
    <property type="component" value="Chromosome"/>
</dbReference>
<keyword evidence="5" id="KW-1185">Reference proteome</keyword>
<keyword evidence="4" id="KW-0282">Flagellum</keyword>
<sequence length="140" mass="15419">MTNAFEIVNQQMQQLEELSGLLSQELDAFTHRDPAKIIDIAESKVKTLTTITELDAQLSQLPNLSALKSEAKFSQLVEQCAVKLNELKTQNAVNERVIKTSLNNVTQLKQSLLSLKNANAMTYDKKGKAMTQTLGAGIKA</sequence>
<dbReference type="Pfam" id="PF05130">
    <property type="entry name" value="FlgN"/>
    <property type="match status" value="1"/>
</dbReference>
<reference evidence="4 5" key="1">
    <citation type="submission" date="2018-01" db="EMBL/GenBank/DDBJ databases">
        <title>Genome sequence of a Cantenovulum-like bacteria.</title>
        <authorList>
            <person name="Tan W.R."/>
            <person name="Lau N.-S."/>
            <person name="Go F."/>
            <person name="Amirul A.-A.A."/>
        </authorList>
    </citation>
    <scope>NUCLEOTIDE SEQUENCE [LARGE SCALE GENOMIC DNA]</scope>
    <source>
        <strain evidence="4 5">CCB-QB4</strain>
    </source>
</reference>
<evidence type="ECO:0000256" key="3">
    <source>
        <dbReference type="ARBA" id="ARBA00022795"/>
    </source>
</evidence>
<dbReference type="GO" id="GO:0044780">
    <property type="term" value="P:bacterial-type flagellum assembly"/>
    <property type="evidence" value="ECO:0007669"/>
    <property type="project" value="InterPro"/>
</dbReference>
<keyword evidence="3" id="KW-1005">Bacterial flagellum biogenesis</keyword>
<dbReference type="InterPro" id="IPR036679">
    <property type="entry name" value="FlgN-like_sf"/>
</dbReference>
<evidence type="ECO:0000256" key="2">
    <source>
        <dbReference type="ARBA" id="ARBA00007703"/>
    </source>
</evidence>
<dbReference type="SUPFAM" id="SSF140566">
    <property type="entry name" value="FlgN-like"/>
    <property type="match status" value="1"/>
</dbReference>
<name>A0A2S0VUX1_9ALTE</name>
<comment type="function">
    <text evidence="1">Required for the efficient initiation of filament assembly.</text>
</comment>
<keyword evidence="4" id="KW-0969">Cilium</keyword>
<accession>A0A2S0VUX1</accession>
<dbReference type="RefSeq" id="WP_108604027.1">
    <property type="nucleotide sequence ID" value="NZ_CP026604.1"/>
</dbReference>
<comment type="similarity">
    <text evidence="2">Belongs to the FlgN family.</text>
</comment>
<dbReference type="Gene3D" id="1.20.58.300">
    <property type="entry name" value="FlgN-like"/>
    <property type="match status" value="1"/>
</dbReference>
<proteinExistence type="inferred from homology"/>